<protein>
    <submittedName>
        <fullName evidence="2">Uncharacterized protein</fullName>
    </submittedName>
</protein>
<dbReference type="EMBL" id="JBJQOH010000001">
    <property type="protein sequence ID" value="KAL3699039.1"/>
    <property type="molecule type" value="Genomic_DNA"/>
</dbReference>
<comment type="caution">
    <text evidence="2">The sequence shown here is derived from an EMBL/GenBank/DDBJ whole genome shotgun (WGS) entry which is preliminary data.</text>
</comment>
<evidence type="ECO:0000256" key="1">
    <source>
        <dbReference type="SAM" id="Coils"/>
    </source>
</evidence>
<dbReference type="Proteomes" id="UP001633002">
    <property type="component" value="Unassembled WGS sequence"/>
</dbReference>
<evidence type="ECO:0000313" key="3">
    <source>
        <dbReference type="Proteomes" id="UP001633002"/>
    </source>
</evidence>
<gene>
    <name evidence="2" type="ORF">R1sor_017061</name>
</gene>
<keyword evidence="3" id="KW-1185">Reference proteome</keyword>
<feature type="coiled-coil region" evidence="1">
    <location>
        <begin position="156"/>
        <end position="183"/>
    </location>
</feature>
<proteinExistence type="predicted"/>
<sequence>MKGHGYKRLKIYFRKTQRQHRESLRYLEEKEEELQALRIGAETDTSETLVRKLAELEQVVRTRDSLEAEKWRRRSRTRSLKEGEAPSWYFFFQLKAKHQGAAIKTLILDNGETTESEDSVVKEVERFYKDLYQKDESMETADEARNRVLSFISNEVNATQNQELEAELTMEELEDIVKRLLEEKAPGLDGAPPPWPGSAGPS</sequence>
<reference evidence="2 3" key="1">
    <citation type="submission" date="2024-09" db="EMBL/GenBank/DDBJ databases">
        <title>Chromosome-scale assembly of Riccia sorocarpa.</title>
        <authorList>
            <person name="Paukszto L."/>
        </authorList>
    </citation>
    <scope>NUCLEOTIDE SEQUENCE [LARGE SCALE GENOMIC DNA]</scope>
    <source>
        <strain evidence="2">LP-2024</strain>
        <tissue evidence="2">Aerial parts of the thallus</tissue>
    </source>
</reference>
<evidence type="ECO:0000313" key="2">
    <source>
        <dbReference type="EMBL" id="KAL3699039.1"/>
    </source>
</evidence>
<feature type="coiled-coil region" evidence="1">
    <location>
        <begin position="27"/>
        <end position="69"/>
    </location>
</feature>
<accession>A0ABD3I7K7</accession>
<dbReference type="AlphaFoldDB" id="A0ABD3I7K7"/>
<organism evidence="2 3">
    <name type="scientific">Riccia sorocarpa</name>
    <dbReference type="NCBI Taxonomy" id="122646"/>
    <lineage>
        <taxon>Eukaryota</taxon>
        <taxon>Viridiplantae</taxon>
        <taxon>Streptophyta</taxon>
        <taxon>Embryophyta</taxon>
        <taxon>Marchantiophyta</taxon>
        <taxon>Marchantiopsida</taxon>
        <taxon>Marchantiidae</taxon>
        <taxon>Marchantiales</taxon>
        <taxon>Ricciaceae</taxon>
        <taxon>Riccia</taxon>
    </lineage>
</organism>
<keyword evidence="1" id="KW-0175">Coiled coil</keyword>
<name>A0ABD3I7K7_9MARC</name>